<dbReference type="PATRIC" id="fig|993516.3.peg.3965"/>
<dbReference type="EMBL" id="AMWG01000105">
    <property type="protein sequence ID" value="ELP32407.1"/>
    <property type="molecule type" value="Genomic_DNA"/>
</dbReference>
<dbReference type="Proteomes" id="UP000010959">
    <property type="component" value="Unassembled WGS sequence"/>
</dbReference>
<accession>L7CFM9</accession>
<reference evidence="2 3" key="1">
    <citation type="journal article" date="2013" name="Mar. Genomics">
        <title>Expression of sulfatases in Rhodopirellula baltica and the diversity of sulfatases in the genus Rhodopirellula.</title>
        <authorList>
            <person name="Wegner C.E."/>
            <person name="Richter-Heitmann T."/>
            <person name="Klindworth A."/>
            <person name="Klockow C."/>
            <person name="Richter M."/>
            <person name="Achstetter T."/>
            <person name="Glockner F.O."/>
            <person name="Harder J."/>
        </authorList>
    </citation>
    <scope>NUCLEOTIDE SEQUENCE [LARGE SCALE GENOMIC DNA]</scope>
    <source>
        <strain evidence="2 3">SWK14</strain>
    </source>
</reference>
<proteinExistence type="predicted"/>
<dbReference type="AlphaFoldDB" id="L7CFM9"/>
<evidence type="ECO:0000256" key="1">
    <source>
        <dbReference type="SAM" id="MobiDB-lite"/>
    </source>
</evidence>
<feature type="region of interest" description="Disordered" evidence="1">
    <location>
        <begin position="1"/>
        <end position="35"/>
    </location>
</feature>
<evidence type="ECO:0000313" key="3">
    <source>
        <dbReference type="Proteomes" id="UP000010959"/>
    </source>
</evidence>
<evidence type="ECO:0000313" key="2">
    <source>
        <dbReference type="EMBL" id="ELP32407.1"/>
    </source>
</evidence>
<comment type="caution">
    <text evidence="2">The sequence shown here is derived from an EMBL/GenBank/DDBJ whole genome shotgun (WGS) entry which is preliminary data.</text>
</comment>
<gene>
    <name evidence="2" type="ORF">RBSWK_03711</name>
</gene>
<organism evidence="2 3">
    <name type="scientific">Rhodopirellula baltica SWK14</name>
    <dbReference type="NCBI Taxonomy" id="993516"/>
    <lineage>
        <taxon>Bacteria</taxon>
        <taxon>Pseudomonadati</taxon>
        <taxon>Planctomycetota</taxon>
        <taxon>Planctomycetia</taxon>
        <taxon>Pirellulales</taxon>
        <taxon>Pirellulaceae</taxon>
        <taxon>Rhodopirellula</taxon>
    </lineage>
</organism>
<name>L7CFM9_RHOBT</name>
<sequence length="49" mass="5397">MAAIEAFRVGNPSSIDGPRRTEASEIEAVPETEAERTEIARHRGAFKIE</sequence>
<protein>
    <submittedName>
        <fullName evidence="2">Uncharacterized protein</fullName>
    </submittedName>
</protein>